<dbReference type="GO" id="GO:0016758">
    <property type="term" value="F:hexosyltransferase activity"/>
    <property type="evidence" value="ECO:0007669"/>
    <property type="project" value="TreeGrafter"/>
</dbReference>
<dbReference type="PANTHER" id="PTHR45947">
    <property type="entry name" value="SULFOQUINOVOSYL TRANSFERASE SQD2"/>
    <property type="match status" value="1"/>
</dbReference>
<dbReference type="InterPro" id="IPR001296">
    <property type="entry name" value="Glyco_trans_1"/>
</dbReference>
<comment type="caution">
    <text evidence="5">The sequence shown here is derived from an EMBL/GenBank/DDBJ whole genome shotgun (WGS) entry which is preliminary data.</text>
</comment>
<evidence type="ECO:0000256" key="2">
    <source>
        <dbReference type="ARBA" id="ARBA00022679"/>
    </source>
</evidence>
<dbReference type="AlphaFoldDB" id="A0A2T0SFR6"/>
<evidence type="ECO:0000313" key="6">
    <source>
        <dbReference type="Proteomes" id="UP000239209"/>
    </source>
</evidence>
<dbReference type="Pfam" id="PF13579">
    <property type="entry name" value="Glyco_trans_4_4"/>
    <property type="match status" value="1"/>
</dbReference>
<dbReference type="Pfam" id="PF00534">
    <property type="entry name" value="Glycos_transf_1"/>
    <property type="match status" value="1"/>
</dbReference>
<dbReference type="InterPro" id="IPR028098">
    <property type="entry name" value="Glyco_trans_4-like_N"/>
</dbReference>
<dbReference type="Proteomes" id="UP000239209">
    <property type="component" value="Unassembled WGS sequence"/>
</dbReference>
<accession>A0A2T0SFR6</accession>
<evidence type="ECO:0000259" key="4">
    <source>
        <dbReference type="Pfam" id="PF13579"/>
    </source>
</evidence>
<dbReference type="EMBL" id="PVZG01000002">
    <property type="protein sequence ID" value="PRY32258.1"/>
    <property type="molecule type" value="Genomic_DNA"/>
</dbReference>
<reference evidence="5 6" key="1">
    <citation type="submission" date="2018-03" db="EMBL/GenBank/DDBJ databases">
        <title>Genomic Encyclopedia of Archaeal and Bacterial Type Strains, Phase II (KMG-II): from individual species to whole genera.</title>
        <authorList>
            <person name="Goeker M."/>
        </authorList>
    </citation>
    <scope>NUCLEOTIDE SEQUENCE [LARGE SCALE GENOMIC DNA]</scope>
    <source>
        <strain evidence="5 6">DSM 45348</strain>
    </source>
</reference>
<dbReference type="PANTHER" id="PTHR45947:SF3">
    <property type="entry name" value="SULFOQUINOVOSYL TRANSFERASE SQD2"/>
    <property type="match status" value="1"/>
</dbReference>
<dbReference type="Gene3D" id="3.40.50.2000">
    <property type="entry name" value="Glycogen Phosphorylase B"/>
    <property type="match status" value="2"/>
</dbReference>
<keyword evidence="2 5" id="KW-0808">Transferase</keyword>
<dbReference type="GO" id="GO:1901137">
    <property type="term" value="P:carbohydrate derivative biosynthetic process"/>
    <property type="evidence" value="ECO:0007669"/>
    <property type="project" value="UniProtKB-ARBA"/>
</dbReference>
<dbReference type="RefSeq" id="WP_106125441.1">
    <property type="nucleotide sequence ID" value="NZ_PVZG01000002.1"/>
</dbReference>
<evidence type="ECO:0000256" key="1">
    <source>
        <dbReference type="ARBA" id="ARBA00022676"/>
    </source>
</evidence>
<proteinExistence type="predicted"/>
<dbReference type="InterPro" id="IPR050194">
    <property type="entry name" value="Glycosyltransferase_grp1"/>
</dbReference>
<organism evidence="5 6">
    <name type="scientific">Pseudosporangium ferrugineum</name>
    <dbReference type="NCBI Taxonomy" id="439699"/>
    <lineage>
        <taxon>Bacteria</taxon>
        <taxon>Bacillati</taxon>
        <taxon>Actinomycetota</taxon>
        <taxon>Actinomycetes</taxon>
        <taxon>Micromonosporales</taxon>
        <taxon>Micromonosporaceae</taxon>
        <taxon>Pseudosporangium</taxon>
    </lineage>
</organism>
<name>A0A2T0SFR6_9ACTN</name>
<keyword evidence="1" id="KW-0328">Glycosyltransferase</keyword>
<protein>
    <submittedName>
        <fullName evidence="5">Glycosyltransferase involved in cell wall biosynthesis</fullName>
    </submittedName>
</protein>
<feature type="domain" description="Glycosyltransferase subfamily 4-like N-terminal" evidence="4">
    <location>
        <begin position="22"/>
        <end position="192"/>
    </location>
</feature>
<dbReference type="OrthoDB" id="9810929at2"/>
<evidence type="ECO:0000313" key="5">
    <source>
        <dbReference type="EMBL" id="PRY32258.1"/>
    </source>
</evidence>
<keyword evidence="6" id="KW-1185">Reference proteome</keyword>
<dbReference type="SUPFAM" id="SSF53756">
    <property type="entry name" value="UDP-Glycosyltransferase/glycogen phosphorylase"/>
    <property type="match status" value="1"/>
</dbReference>
<feature type="domain" description="Glycosyl transferase family 1" evidence="3">
    <location>
        <begin position="208"/>
        <end position="368"/>
    </location>
</feature>
<evidence type="ECO:0000259" key="3">
    <source>
        <dbReference type="Pfam" id="PF00534"/>
    </source>
</evidence>
<gene>
    <name evidence="5" type="ORF">CLV70_102469</name>
</gene>
<sequence>MRIAMISEHASPLSALGGVDAGGQNAHVAELSAALAEQGHEVRVYTRRDDPDLPVVVAANGFEVVHVPAGPARTLAKDDLLPFMGDFAEWTAADWRGTWLPDVVHAHFWMSGLAAVTAARRHDVPVLLTYHALGSVKRRHQGANDTSPQHRVAYERQLGRVADRVVVQCQDEIRELIAMGVPRSSMALVPSGVNTTLFRPGGPAEPRDPARPRILTVGRLVERKGYEDVVRALPAVPGAELVVVGGPPEGRLDDHPYARRLRALAEECGVAGRVRLAGAVPTGDMPRWYRSADVLAAAPWYEPFGLTPLEAMACGVPVVGTAVGGLTDTVVDGVTGDLVPPRDPRNLGTALRRLLGDDLRRVSYAAAAADRAAHSYSWRRVAARLAAVYATVAGRTLSTTTDSPREAVV</sequence>